<dbReference type="SUPFAM" id="SSF53383">
    <property type="entry name" value="PLP-dependent transferases"/>
    <property type="match status" value="1"/>
</dbReference>
<reference evidence="9" key="1">
    <citation type="submission" date="2023-05" db="EMBL/GenBank/DDBJ databases">
        <authorList>
            <person name="Zhang X."/>
        </authorList>
    </citation>
    <scope>NUCLEOTIDE SEQUENCE</scope>
    <source>
        <strain evidence="9">YF14B1</strain>
    </source>
</reference>
<dbReference type="GO" id="GO:0003677">
    <property type="term" value="F:DNA binding"/>
    <property type="evidence" value="ECO:0007669"/>
    <property type="project" value="UniProtKB-KW"/>
</dbReference>
<dbReference type="CDD" id="cd07377">
    <property type="entry name" value="WHTH_GntR"/>
    <property type="match status" value="1"/>
</dbReference>
<evidence type="ECO:0000259" key="8">
    <source>
        <dbReference type="PROSITE" id="PS50949"/>
    </source>
</evidence>
<keyword evidence="4" id="KW-0663">Pyridoxal phosphate</keyword>
<organism evidence="9 10">
    <name type="scientific">Xanthocytophaga flava</name>
    <dbReference type="NCBI Taxonomy" id="3048013"/>
    <lineage>
        <taxon>Bacteria</taxon>
        <taxon>Pseudomonadati</taxon>
        <taxon>Bacteroidota</taxon>
        <taxon>Cytophagia</taxon>
        <taxon>Cytophagales</taxon>
        <taxon>Rhodocytophagaceae</taxon>
        <taxon>Xanthocytophaga</taxon>
    </lineage>
</organism>
<sequence length="476" mass="53528">MANYLYLQIAQRIEEHIENGTYKAGEKLPSVRSIHEEQGISISTVLEAYHHLEDRGLIVAQEKSGYYVNGKRRNKQQIPSQVIPALRPESVIIDSLLETIMQERFIKEVVSFSRAIPGNHLIPGKILKRNMLEVLRVDEYEVMNYTQLQGNDQLRNEIAKRSLGWGGMLTAKDICVTSGCLEAIHLALRATTQQGDIVAVESPCYYGFLEAIQGLRLQVIEIPSHAQTGIDLNYLEDVYKQYPVKACIVTPNFSNPTGSLMSESNKKELVALTTRYQVPLIEDDIYGELYFQGTRPTSLKMYDKEDWVIVCSSFSKTLAPGLRVGWVAGGRFRQSIERLKFMTNIAATTVAQLVIARLLEAGSFERHLKRMRSKLFLQMTEVQAAVEVYFPEGTSISHPQGGYVVWIELPEKVSSMELYKVALQQGIGFTPGHLFSTGMVHSHFLRLSCGSVTSEQTEQALKTLGQLAKELIAKHQ</sequence>
<dbReference type="CDD" id="cd00609">
    <property type="entry name" value="AAT_like"/>
    <property type="match status" value="1"/>
</dbReference>
<dbReference type="InterPro" id="IPR036388">
    <property type="entry name" value="WH-like_DNA-bd_sf"/>
</dbReference>
<dbReference type="PANTHER" id="PTHR46577">
    <property type="entry name" value="HTH-TYPE TRANSCRIPTIONAL REGULATORY PROTEIN GABR"/>
    <property type="match status" value="1"/>
</dbReference>
<evidence type="ECO:0000256" key="3">
    <source>
        <dbReference type="ARBA" id="ARBA00022679"/>
    </source>
</evidence>
<dbReference type="AlphaFoldDB" id="A0AAE3QTD7"/>
<protein>
    <submittedName>
        <fullName evidence="9">PLP-dependent aminotransferase family protein</fullName>
    </submittedName>
</protein>
<dbReference type="GO" id="GO:0003700">
    <property type="term" value="F:DNA-binding transcription factor activity"/>
    <property type="evidence" value="ECO:0007669"/>
    <property type="project" value="InterPro"/>
</dbReference>
<dbReference type="Pfam" id="PF00155">
    <property type="entry name" value="Aminotran_1_2"/>
    <property type="match status" value="1"/>
</dbReference>
<evidence type="ECO:0000256" key="6">
    <source>
        <dbReference type="ARBA" id="ARBA00023125"/>
    </source>
</evidence>
<evidence type="ECO:0000313" key="9">
    <source>
        <dbReference type="EMBL" id="MDJ1485070.1"/>
    </source>
</evidence>
<evidence type="ECO:0000313" key="10">
    <source>
        <dbReference type="Proteomes" id="UP001241110"/>
    </source>
</evidence>
<keyword evidence="2 9" id="KW-0032">Aminotransferase</keyword>
<dbReference type="SUPFAM" id="SSF46785">
    <property type="entry name" value="Winged helix' DNA-binding domain"/>
    <property type="match status" value="1"/>
</dbReference>
<evidence type="ECO:0000256" key="5">
    <source>
        <dbReference type="ARBA" id="ARBA00023015"/>
    </source>
</evidence>
<dbReference type="InterPro" id="IPR015422">
    <property type="entry name" value="PyrdxlP-dep_Trfase_small"/>
</dbReference>
<dbReference type="GO" id="GO:0030170">
    <property type="term" value="F:pyridoxal phosphate binding"/>
    <property type="evidence" value="ECO:0007669"/>
    <property type="project" value="InterPro"/>
</dbReference>
<keyword evidence="3" id="KW-0808">Transferase</keyword>
<name>A0AAE3QTD7_9BACT</name>
<dbReference type="Pfam" id="PF00392">
    <property type="entry name" value="GntR"/>
    <property type="match status" value="1"/>
</dbReference>
<gene>
    <name evidence="9" type="ORF">QNI16_31520</name>
</gene>
<dbReference type="Gene3D" id="3.90.1150.10">
    <property type="entry name" value="Aspartate Aminotransferase, domain 1"/>
    <property type="match status" value="1"/>
</dbReference>
<dbReference type="RefSeq" id="WP_313987118.1">
    <property type="nucleotide sequence ID" value="NZ_JASJOS010000018.1"/>
</dbReference>
<feature type="domain" description="HTH gntR-type" evidence="8">
    <location>
        <begin position="3"/>
        <end position="71"/>
    </location>
</feature>
<comment type="similarity">
    <text evidence="1">In the C-terminal section; belongs to the class-I pyridoxal-phosphate-dependent aminotransferase family.</text>
</comment>
<dbReference type="InterPro" id="IPR000524">
    <property type="entry name" value="Tscrpt_reg_HTH_GntR"/>
</dbReference>
<evidence type="ECO:0000256" key="1">
    <source>
        <dbReference type="ARBA" id="ARBA00005384"/>
    </source>
</evidence>
<dbReference type="SMART" id="SM00345">
    <property type="entry name" value="HTH_GNTR"/>
    <property type="match status" value="1"/>
</dbReference>
<evidence type="ECO:0000256" key="2">
    <source>
        <dbReference type="ARBA" id="ARBA00022576"/>
    </source>
</evidence>
<evidence type="ECO:0000256" key="7">
    <source>
        <dbReference type="ARBA" id="ARBA00023163"/>
    </source>
</evidence>
<proteinExistence type="inferred from homology"/>
<accession>A0AAE3QTD7</accession>
<dbReference type="Proteomes" id="UP001241110">
    <property type="component" value="Unassembled WGS sequence"/>
</dbReference>
<evidence type="ECO:0000256" key="4">
    <source>
        <dbReference type="ARBA" id="ARBA00022898"/>
    </source>
</evidence>
<dbReference type="InterPro" id="IPR036390">
    <property type="entry name" value="WH_DNA-bd_sf"/>
</dbReference>
<keyword evidence="5" id="KW-0805">Transcription regulation</keyword>
<dbReference type="InterPro" id="IPR051446">
    <property type="entry name" value="HTH_trans_reg/aminotransferase"/>
</dbReference>
<dbReference type="Gene3D" id="1.10.10.10">
    <property type="entry name" value="Winged helix-like DNA-binding domain superfamily/Winged helix DNA-binding domain"/>
    <property type="match status" value="1"/>
</dbReference>
<keyword evidence="6" id="KW-0238">DNA-binding</keyword>
<dbReference type="FunFam" id="3.40.640.10:FF:000023">
    <property type="entry name" value="Transcriptional regulator, GntR family"/>
    <property type="match status" value="1"/>
</dbReference>
<dbReference type="PANTHER" id="PTHR46577:SF2">
    <property type="entry name" value="TRANSCRIPTIONAL REGULATORY PROTEIN"/>
    <property type="match status" value="1"/>
</dbReference>
<dbReference type="InterPro" id="IPR015424">
    <property type="entry name" value="PyrdxlP-dep_Trfase"/>
</dbReference>
<keyword evidence="7" id="KW-0804">Transcription</keyword>
<dbReference type="InterPro" id="IPR015421">
    <property type="entry name" value="PyrdxlP-dep_Trfase_major"/>
</dbReference>
<dbReference type="InterPro" id="IPR004839">
    <property type="entry name" value="Aminotransferase_I/II_large"/>
</dbReference>
<dbReference type="GO" id="GO:0008483">
    <property type="term" value="F:transaminase activity"/>
    <property type="evidence" value="ECO:0007669"/>
    <property type="project" value="UniProtKB-KW"/>
</dbReference>
<dbReference type="Gene3D" id="3.40.640.10">
    <property type="entry name" value="Type I PLP-dependent aspartate aminotransferase-like (Major domain)"/>
    <property type="match status" value="1"/>
</dbReference>
<comment type="caution">
    <text evidence="9">The sequence shown here is derived from an EMBL/GenBank/DDBJ whole genome shotgun (WGS) entry which is preliminary data.</text>
</comment>
<dbReference type="EMBL" id="JASJOS010000018">
    <property type="protein sequence ID" value="MDJ1485070.1"/>
    <property type="molecule type" value="Genomic_DNA"/>
</dbReference>
<dbReference type="PROSITE" id="PS50949">
    <property type="entry name" value="HTH_GNTR"/>
    <property type="match status" value="1"/>
</dbReference>